<gene>
    <name evidence="1" type="ORF">SAMN04487998_1452</name>
</gene>
<evidence type="ECO:0000313" key="1">
    <source>
        <dbReference type="EMBL" id="SET33108.1"/>
    </source>
</evidence>
<dbReference type="GO" id="GO:0019867">
    <property type="term" value="C:outer membrane"/>
    <property type="evidence" value="ECO:0007669"/>
    <property type="project" value="InterPro"/>
</dbReference>
<dbReference type="Pfam" id="PF04390">
    <property type="entry name" value="LptE"/>
    <property type="match status" value="1"/>
</dbReference>
<accession>A0A1I0DLC7</accession>
<proteinExistence type="predicted"/>
<sequence>MIWNKRNFELQAASCKLQAPNTRITIPMTWLRLIACSLQLIACSFLAGCSVYSFSGTNIDPTVKTISIATFANNASNGPSFLSQQFTESFKDYFQRNTSLKLVPRDGDLQFEGQLIAYDFAPAAIQQTNGVDQAGANQLTIQVRVKFTNSKDPKQDFEQTLQTTRSFPATRDIASVNSDQTALNELFRNLITEAFNKSVANW</sequence>
<dbReference type="AlphaFoldDB" id="A0A1I0DLC7"/>
<reference evidence="2" key="1">
    <citation type="submission" date="2016-10" db="EMBL/GenBank/DDBJ databases">
        <authorList>
            <person name="Varghese N."/>
            <person name="Submissions S."/>
        </authorList>
    </citation>
    <scope>NUCLEOTIDE SEQUENCE [LARGE SCALE GENOMIC DNA]</scope>
    <source>
        <strain evidence="2">DSM 15310</strain>
    </source>
</reference>
<dbReference type="GO" id="GO:0043165">
    <property type="term" value="P:Gram-negative-bacterium-type cell outer membrane assembly"/>
    <property type="evidence" value="ECO:0007669"/>
    <property type="project" value="InterPro"/>
</dbReference>
<evidence type="ECO:0000313" key="2">
    <source>
        <dbReference type="Proteomes" id="UP000198697"/>
    </source>
</evidence>
<name>A0A1I0DLC7_9BACT</name>
<dbReference type="Proteomes" id="UP000198697">
    <property type="component" value="Unassembled WGS sequence"/>
</dbReference>
<organism evidence="1 2">
    <name type="scientific">Hymenobacter actinosclerus</name>
    <dbReference type="NCBI Taxonomy" id="82805"/>
    <lineage>
        <taxon>Bacteria</taxon>
        <taxon>Pseudomonadati</taxon>
        <taxon>Bacteroidota</taxon>
        <taxon>Cytophagia</taxon>
        <taxon>Cytophagales</taxon>
        <taxon>Hymenobacteraceae</taxon>
        <taxon>Hymenobacter</taxon>
    </lineage>
</organism>
<protein>
    <submittedName>
        <fullName evidence="1">Lipopolysaccharide-assembly</fullName>
    </submittedName>
</protein>
<dbReference type="InterPro" id="IPR007485">
    <property type="entry name" value="LPS_assembly_LptE"/>
</dbReference>
<dbReference type="EMBL" id="FOHS01000002">
    <property type="protein sequence ID" value="SET33108.1"/>
    <property type="molecule type" value="Genomic_DNA"/>
</dbReference>
<keyword evidence="2" id="KW-1185">Reference proteome</keyword>
<dbReference type="STRING" id="82805.SAMN04487998_1452"/>